<feature type="region of interest" description="Disordered" evidence="3">
    <location>
        <begin position="166"/>
        <end position="190"/>
    </location>
</feature>
<dbReference type="Proteomes" id="UP001139207">
    <property type="component" value="Unassembled WGS sequence"/>
</dbReference>
<keyword evidence="4" id="KW-0732">Signal</keyword>
<comment type="caution">
    <text evidence="5">The sequence shown here is derived from an EMBL/GenBank/DDBJ whole genome shotgun (WGS) entry which is preliminary data.</text>
</comment>
<evidence type="ECO:0000256" key="4">
    <source>
        <dbReference type="SAM" id="SignalP"/>
    </source>
</evidence>
<keyword evidence="5" id="KW-0449">Lipoprotein</keyword>
<dbReference type="PROSITE" id="PS51257">
    <property type="entry name" value="PROKAR_LIPOPROTEIN"/>
    <property type="match status" value="1"/>
</dbReference>
<sequence length="190" mass="19763">MNIAQTRRRAVAVAMGIAVVGALAACSDDSNDASDDTAAPETVTETVTAGQDADQMTSQNDPAQTTGAAPAQGSGSGSVSTLVFNGNDSAAQFPNVQCRQDDDGELEIELRGDTRGDGVDIDLDLRGEPRVEGLSVDLDRVEWESTDAQEREATVEVDGDTYRVNGQVQIDDDDPNAGGVADLEAEVSCA</sequence>
<proteinExistence type="predicted"/>
<accession>A0A9X1WF92</accession>
<evidence type="ECO:0000256" key="3">
    <source>
        <dbReference type="SAM" id="MobiDB-lite"/>
    </source>
</evidence>
<keyword evidence="6" id="KW-1185">Reference proteome</keyword>
<dbReference type="RefSeq" id="WP_244803154.1">
    <property type="nucleotide sequence ID" value="NZ_JALIEA010000007.1"/>
</dbReference>
<organism evidence="5 6">
    <name type="scientific">Corynebacterium kalidii</name>
    <dbReference type="NCBI Taxonomy" id="2931982"/>
    <lineage>
        <taxon>Bacteria</taxon>
        <taxon>Bacillati</taxon>
        <taxon>Actinomycetota</taxon>
        <taxon>Actinomycetes</taxon>
        <taxon>Mycobacteriales</taxon>
        <taxon>Corynebacteriaceae</taxon>
        <taxon>Corynebacterium</taxon>
    </lineage>
</organism>
<evidence type="ECO:0000313" key="6">
    <source>
        <dbReference type="Proteomes" id="UP001139207"/>
    </source>
</evidence>
<evidence type="ECO:0000256" key="1">
    <source>
        <dbReference type="ARBA" id="ARBA00022475"/>
    </source>
</evidence>
<protein>
    <submittedName>
        <fullName evidence="5">Lipoprotein LpqH</fullName>
    </submittedName>
</protein>
<reference evidence="5" key="1">
    <citation type="submission" date="2022-04" db="EMBL/GenBank/DDBJ databases">
        <title>Corynebacterium kalidii LD5P10.</title>
        <authorList>
            <person name="Sun J.Q."/>
        </authorList>
    </citation>
    <scope>NUCLEOTIDE SEQUENCE</scope>
    <source>
        <strain evidence="5">LD5P10</strain>
    </source>
</reference>
<evidence type="ECO:0000256" key="2">
    <source>
        <dbReference type="ARBA" id="ARBA00023136"/>
    </source>
</evidence>
<gene>
    <name evidence="5" type="ORF">MUN33_01560</name>
</gene>
<feature type="signal peptide" evidence="4">
    <location>
        <begin position="1"/>
        <end position="24"/>
    </location>
</feature>
<dbReference type="EMBL" id="JALIEA010000007">
    <property type="protein sequence ID" value="MCJ7857406.1"/>
    <property type="molecule type" value="Genomic_DNA"/>
</dbReference>
<dbReference type="Pfam" id="PF05481">
    <property type="entry name" value="Myco_19_kDa"/>
    <property type="match status" value="1"/>
</dbReference>
<dbReference type="AlphaFoldDB" id="A0A9X1WF92"/>
<feature type="compositionally biased region" description="Low complexity" evidence="3">
    <location>
        <begin position="62"/>
        <end position="73"/>
    </location>
</feature>
<dbReference type="InterPro" id="IPR008691">
    <property type="entry name" value="LpqH"/>
</dbReference>
<evidence type="ECO:0000313" key="5">
    <source>
        <dbReference type="EMBL" id="MCJ7857406.1"/>
    </source>
</evidence>
<feature type="region of interest" description="Disordered" evidence="3">
    <location>
        <begin position="27"/>
        <end position="83"/>
    </location>
</feature>
<keyword evidence="2" id="KW-0472">Membrane</keyword>
<feature type="chain" id="PRO_5040927549" evidence="4">
    <location>
        <begin position="25"/>
        <end position="190"/>
    </location>
</feature>
<dbReference type="GO" id="GO:0016020">
    <property type="term" value="C:membrane"/>
    <property type="evidence" value="ECO:0007669"/>
    <property type="project" value="InterPro"/>
</dbReference>
<keyword evidence="1" id="KW-1003">Cell membrane</keyword>
<name>A0A9X1WF92_9CORY</name>
<feature type="compositionally biased region" description="Low complexity" evidence="3">
    <location>
        <begin position="36"/>
        <end position="49"/>
    </location>
</feature>